<feature type="region of interest" description="Disordered" evidence="1">
    <location>
        <begin position="1"/>
        <end position="35"/>
    </location>
</feature>
<feature type="compositionally biased region" description="Low complexity" evidence="1">
    <location>
        <begin position="1"/>
        <end position="12"/>
    </location>
</feature>
<reference evidence="2" key="1">
    <citation type="submission" date="2021-06" db="EMBL/GenBank/DDBJ databases">
        <title>Genome Sequence of Mortierella hyaline Strain SCG-10, a Cold-Adapted, Nitrate-Reducing Fungus Isolated from Soil in Minnesota, USA.</title>
        <authorList>
            <person name="Aldossari N."/>
        </authorList>
    </citation>
    <scope>NUCLEOTIDE SEQUENCE</scope>
    <source>
        <strain evidence="2">SCG-10</strain>
    </source>
</reference>
<organism evidence="2 3">
    <name type="scientific">Linnemannia hyalina</name>
    <dbReference type="NCBI Taxonomy" id="64524"/>
    <lineage>
        <taxon>Eukaryota</taxon>
        <taxon>Fungi</taxon>
        <taxon>Fungi incertae sedis</taxon>
        <taxon>Mucoromycota</taxon>
        <taxon>Mortierellomycotina</taxon>
        <taxon>Mortierellomycetes</taxon>
        <taxon>Mortierellales</taxon>
        <taxon>Mortierellaceae</taxon>
        <taxon>Linnemannia</taxon>
    </lineage>
</organism>
<feature type="region of interest" description="Disordered" evidence="1">
    <location>
        <begin position="567"/>
        <end position="607"/>
    </location>
</feature>
<evidence type="ECO:0000256" key="1">
    <source>
        <dbReference type="SAM" id="MobiDB-lite"/>
    </source>
</evidence>
<dbReference type="AlphaFoldDB" id="A0A9P8BXC5"/>
<dbReference type="EMBL" id="JAHRHY010000003">
    <property type="protein sequence ID" value="KAG9071198.1"/>
    <property type="molecule type" value="Genomic_DNA"/>
</dbReference>
<feature type="compositionally biased region" description="Low complexity" evidence="1">
    <location>
        <begin position="677"/>
        <end position="686"/>
    </location>
</feature>
<dbReference type="Proteomes" id="UP000707451">
    <property type="component" value="Unassembled WGS sequence"/>
</dbReference>
<comment type="caution">
    <text evidence="2">The sequence shown here is derived from an EMBL/GenBank/DDBJ whole genome shotgun (WGS) entry which is preliminary data.</text>
</comment>
<evidence type="ECO:0000313" key="3">
    <source>
        <dbReference type="Proteomes" id="UP000707451"/>
    </source>
</evidence>
<protein>
    <submittedName>
        <fullName evidence="2">Uncharacterized protein</fullName>
    </submittedName>
</protein>
<gene>
    <name evidence="2" type="ORF">KI688_008743</name>
</gene>
<sequence>MQALSLSSSTSSVPKEKNHTTLSTLPPQAPQPSPRCQNAFQIPEILLRILQFVPLWIHPPHTTPSTTFFDNENITFSPRNILSCSLVSKPWRNPSLDLLFFVHHSQHQRQIPKQLVLLQSHRYKVFVDSQDFWTREFRGLGNLTLGLGSTRRWESRAAPFQGGDRELELLSVEDLRLKLVCPSHEEDEDEDTETLDVVAFLPYLKRLRLDVFTRVDGKLLIANLHKARARAHLAATTAASGSNSSPALLLPLPSKLESLEIHVHQGTTLNPTDEDNQTLYLTFPEITTLIQEHAHLQGLTRLHLHLTTISPFLTSAIRAIPPSSPLGYNVLQDLEIRISDFYGHTCDPIPWIRSILATCTRLRRVYLDLVGPQAEQKVYMRFAQGLFCGEVEAEEGEAGGTGGVVDPRKAWGCAGSLEELTVLGIHLPVVVDMAGYLGWRYRKSESGRLKKAWRTNRQRLQGLFTRTLTSTSTSTSTSANANANANNGNRNTNSNEGKDDTSSSEEEEQQCSRKDRRISMTRVIAFEIYENLKSIGRDPDTVCPDDVTYFDRLLSFACPDYSPSSSSSCSSSLDSQQQQLQQQQRTRKQYKQKQKQKQTPPYRPSRAEMRFNAQLATQIAQCPRLIMLRLNWDTCTQELADLRARQKVLQLEQQEKELLREKIVALEGPSERTTKVQQQPRQSQKQEQNKRRSFLFG</sequence>
<proteinExistence type="predicted"/>
<feature type="compositionally biased region" description="Low complexity" evidence="1">
    <location>
        <begin position="469"/>
        <end position="495"/>
    </location>
</feature>
<evidence type="ECO:0000313" key="2">
    <source>
        <dbReference type="EMBL" id="KAG9071198.1"/>
    </source>
</evidence>
<feature type="region of interest" description="Disordered" evidence="1">
    <location>
        <begin position="469"/>
        <end position="514"/>
    </location>
</feature>
<keyword evidence="3" id="KW-1185">Reference proteome</keyword>
<feature type="compositionally biased region" description="Basic residues" evidence="1">
    <location>
        <begin position="585"/>
        <end position="596"/>
    </location>
</feature>
<name>A0A9P8BXC5_9FUNG</name>
<dbReference type="OrthoDB" id="2421105at2759"/>
<feature type="compositionally biased region" description="Low complexity" evidence="1">
    <location>
        <begin position="567"/>
        <end position="584"/>
    </location>
</feature>
<feature type="region of interest" description="Disordered" evidence="1">
    <location>
        <begin position="666"/>
        <end position="697"/>
    </location>
</feature>
<accession>A0A9P8BXC5</accession>